<dbReference type="PANTHER" id="PTHR43033:SF1">
    <property type="entry name" value="TRNA(ILE)-LYSIDINE SYNTHASE-RELATED"/>
    <property type="match status" value="1"/>
</dbReference>
<feature type="domain" description="tRNA(Ile)-lysidine/2-thiocytidine synthase N-terminal" evidence="8">
    <location>
        <begin position="34"/>
        <end position="209"/>
    </location>
</feature>
<keyword evidence="11" id="KW-1185">Reference proteome</keyword>
<gene>
    <name evidence="7 10" type="primary">tilS</name>
    <name evidence="10" type="ORF">GCM10009817_38810</name>
</gene>
<dbReference type="Pfam" id="PF01171">
    <property type="entry name" value="ATP_bind_3"/>
    <property type="match status" value="1"/>
</dbReference>
<dbReference type="HAMAP" id="MF_01161">
    <property type="entry name" value="tRNA_Ile_lys_synt"/>
    <property type="match status" value="1"/>
</dbReference>
<dbReference type="CDD" id="cd01992">
    <property type="entry name" value="TilS_N"/>
    <property type="match status" value="1"/>
</dbReference>
<accession>A0ABN2SUJ3</accession>
<evidence type="ECO:0000256" key="3">
    <source>
        <dbReference type="ARBA" id="ARBA00022694"/>
    </source>
</evidence>
<feature type="binding site" evidence="7">
    <location>
        <begin position="39"/>
        <end position="44"/>
    </location>
    <ligand>
        <name>ATP</name>
        <dbReference type="ChEBI" id="CHEBI:30616"/>
    </ligand>
</feature>
<dbReference type="InterPro" id="IPR014729">
    <property type="entry name" value="Rossmann-like_a/b/a_fold"/>
</dbReference>
<dbReference type="NCBIfam" id="TIGR02432">
    <property type="entry name" value="lysidine_TilS_N"/>
    <property type="match status" value="1"/>
</dbReference>
<evidence type="ECO:0000256" key="1">
    <source>
        <dbReference type="ARBA" id="ARBA00022490"/>
    </source>
</evidence>
<evidence type="ECO:0000313" key="11">
    <source>
        <dbReference type="Proteomes" id="UP001500013"/>
    </source>
</evidence>
<dbReference type="Gene3D" id="1.20.59.20">
    <property type="match status" value="1"/>
</dbReference>
<evidence type="ECO:0000313" key="10">
    <source>
        <dbReference type="EMBL" id="GAA1992841.1"/>
    </source>
</evidence>
<name>A0ABN2SUJ3_9MICO</name>
<proteinExistence type="inferred from homology"/>
<sequence length="338" mass="35134">MRGPTDMPGPDPAVAATRLAVREHLADVPEGALVLVACSGGPDSVALAAALAFEAPRSGVRAGAVVVDHGLQDGSAEVAEEAATLCRDLRLDPVEVVRADVRTTGAGVEADARSARYAALEAVADRLDAFLVLIGHTRDDQAEQVLLGLSRGSGARSLSGMPVRRDRFVRPLLALPRATTLAACAAYGIEPWVDPHNSDDSFRRVRARRLLATLESELGPGFAAALARSADLLREDADYLESLAIRARADLPAGPSGEGVELDALAALPRAIRTRVWRLLAAEAGAPLADVSAAHVESLDALLTSWHGQGPLHVPGGIAVARTGGAIVFSPLRQTAPA</sequence>
<comment type="caution">
    <text evidence="10">The sequence shown here is derived from an EMBL/GenBank/DDBJ whole genome shotgun (WGS) entry which is preliminary data.</text>
</comment>
<comment type="domain">
    <text evidence="7">The N-terminal region contains the highly conserved SGGXDS motif, predicted to be a P-loop motif involved in ATP binding.</text>
</comment>
<keyword evidence="5 7" id="KW-0067">ATP-binding</keyword>
<evidence type="ECO:0000259" key="9">
    <source>
        <dbReference type="Pfam" id="PF09179"/>
    </source>
</evidence>
<evidence type="ECO:0000256" key="5">
    <source>
        <dbReference type="ARBA" id="ARBA00022840"/>
    </source>
</evidence>
<dbReference type="InterPro" id="IPR011063">
    <property type="entry name" value="TilS/TtcA_N"/>
</dbReference>
<keyword evidence="2 7" id="KW-0436">Ligase</keyword>
<feature type="domain" description="tRNA(Ile)-lysidine synthase substrate-binding" evidence="9">
    <location>
        <begin position="262"/>
        <end position="322"/>
    </location>
</feature>
<dbReference type="EC" id="6.3.4.19" evidence="7"/>
<evidence type="ECO:0000259" key="8">
    <source>
        <dbReference type="Pfam" id="PF01171"/>
    </source>
</evidence>
<dbReference type="InterPro" id="IPR015262">
    <property type="entry name" value="tRNA_Ile_lys_synt_subst-bd"/>
</dbReference>
<comment type="similarity">
    <text evidence="7">Belongs to the tRNA(Ile)-lysidine synthase family.</text>
</comment>
<dbReference type="SUPFAM" id="SSF52402">
    <property type="entry name" value="Adenine nucleotide alpha hydrolases-like"/>
    <property type="match status" value="1"/>
</dbReference>
<dbReference type="SUPFAM" id="SSF82829">
    <property type="entry name" value="MesJ substrate recognition domain-like"/>
    <property type="match status" value="1"/>
</dbReference>
<dbReference type="EMBL" id="BAAAPU010000011">
    <property type="protein sequence ID" value="GAA1992841.1"/>
    <property type="molecule type" value="Genomic_DNA"/>
</dbReference>
<dbReference type="InterPro" id="IPR012094">
    <property type="entry name" value="tRNA_Ile_lys_synt"/>
</dbReference>
<dbReference type="PANTHER" id="PTHR43033">
    <property type="entry name" value="TRNA(ILE)-LYSIDINE SYNTHASE-RELATED"/>
    <property type="match status" value="1"/>
</dbReference>
<evidence type="ECO:0000256" key="2">
    <source>
        <dbReference type="ARBA" id="ARBA00022598"/>
    </source>
</evidence>
<keyword evidence="3 7" id="KW-0819">tRNA processing</keyword>
<dbReference type="Proteomes" id="UP001500013">
    <property type="component" value="Unassembled WGS sequence"/>
</dbReference>
<keyword evidence="1 7" id="KW-0963">Cytoplasm</keyword>
<organism evidence="10 11">
    <name type="scientific">Terrabacter lapilli</name>
    <dbReference type="NCBI Taxonomy" id="436231"/>
    <lineage>
        <taxon>Bacteria</taxon>
        <taxon>Bacillati</taxon>
        <taxon>Actinomycetota</taxon>
        <taxon>Actinomycetes</taxon>
        <taxon>Micrococcales</taxon>
        <taxon>Intrasporangiaceae</taxon>
        <taxon>Terrabacter</taxon>
    </lineage>
</organism>
<evidence type="ECO:0000256" key="7">
    <source>
        <dbReference type="HAMAP-Rule" id="MF_01161"/>
    </source>
</evidence>
<evidence type="ECO:0000256" key="6">
    <source>
        <dbReference type="ARBA" id="ARBA00048539"/>
    </source>
</evidence>
<dbReference type="Gene3D" id="3.40.50.620">
    <property type="entry name" value="HUPs"/>
    <property type="match status" value="1"/>
</dbReference>
<reference evidence="10 11" key="1">
    <citation type="journal article" date="2019" name="Int. J. Syst. Evol. Microbiol.">
        <title>The Global Catalogue of Microorganisms (GCM) 10K type strain sequencing project: providing services to taxonomists for standard genome sequencing and annotation.</title>
        <authorList>
            <consortium name="The Broad Institute Genomics Platform"/>
            <consortium name="The Broad Institute Genome Sequencing Center for Infectious Disease"/>
            <person name="Wu L."/>
            <person name="Ma J."/>
        </authorList>
    </citation>
    <scope>NUCLEOTIDE SEQUENCE [LARGE SCALE GENOMIC DNA]</scope>
    <source>
        <strain evidence="10 11">JCM 15628</strain>
    </source>
</reference>
<evidence type="ECO:0000256" key="4">
    <source>
        <dbReference type="ARBA" id="ARBA00022741"/>
    </source>
</evidence>
<keyword evidence="4 7" id="KW-0547">Nucleotide-binding</keyword>
<comment type="function">
    <text evidence="7">Ligates lysine onto the cytidine present at position 34 of the AUA codon-specific tRNA(Ile) that contains the anticodon CAU, in an ATP-dependent manner. Cytidine is converted to lysidine, thus changing the amino acid specificity of the tRNA from methionine to isoleucine.</text>
</comment>
<comment type="subcellular location">
    <subcellularLocation>
        <location evidence="7">Cytoplasm</location>
    </subcellularLocation>
</comment>
<comment type="catalytic activity">
    <reaction evidence="6 7">
        <text>cytidine(34) in tRNA(Ile2) + L-lysine + ATP = lysidine(34) in tRNA(Ile2) + AMP + diphosphate + H(+)</text>
        <dbReference type="Rhea" id="RHEA:43744"/>
        <dbReference type="Rhea" id="RHEA-COMP:10625"/>
        <dbReference type="Rhea" id="RHEA-COMP:10670"/>
        <dbReference type="ChEBI" id="CHEBI:15378"/>
        <dbReference type="ChEBI" id="CHEBI:30616"/>
        <dbReference type="ChEBI" id="CHEBI:32551"/>
        <dbReference type="ChEBI" id="CHEBI:33019"/>
        <dbReference type="ChEBI" id="CHEBI:82748"/>
        <dbReference type="ChEBI" id="CHEBI:83665"/>
        <dbReference type="ChEBI" id="CHEBI:456215"/>
        <dbReference type="EC" id="6.3.4.19"/>
    </reaction>
</comment>
<dbReference type="InterPro" id="IPR012795">
    <property type="entry name" value="tRNA_Ile_lys_synt_N"/>
</dbReference>
<protein>
    <recommendedName>
        <fullName evidence="7">tRNA(Ile)-lysidine synthase</fullName>
        <ecNumber evidence="7">6.3.4.19</ecNumber>
    </recommendedName>
    <alternativeName>
        <fullName evidence="7">tRNA(Ile)-2-lysyl-cytidine synthase</fullName>
    </alternativeName>
    <alternativeName>
        <fullName evidence="7">tRNA(Ile)-lysidine synthetase</fullName>
    </alternativeName>
</protein>
<dbReference type="Pfam" id="PF09179">
    <property type="entry name" value="TilS"/>
    <property type="match status" value="1"/>
</dbReference>